<dbReference type="PANTHER" id="PTHR33926:SF4">
    <property type="entry name" value="PROTEIN TIC 22, CHLOROPLASTIC"/>
    <property type="match status" value="1"/>
</dbReference>
<sequence>MLLHHPTRRPVLASLLAAAATGPFSLPAPPASAAASELSIKEVNKRLGAIPVVAVVNEQDSPYFTSSEGATQVGYFFLDPTDALRELRAVQGDNPSARLKLTTLSEVYFPLVQGDATALGGVLRLRPSRRQIVEANRALQFNSPEGTLLPVSLSEAKGQVPLFYSERVALSTADGAATRYPFYLRKEDLDRDFSRLAAEGALQGGAVVAGDAALRSNSARRAARRAEREGGGGAAAVSGIPAGLTRVATLDGIVAQMRSGEVDLKDALLVPSPDALRAAQQLVAEGGGAAAAAAPR</sequence>
<reference evidence="4" key="2">
    <citation type="submission" date="2024-10" db="UniProtKB">
        <authorList>
            <consortium name="EnsemblProtists"/>
        </authorList>
    </citation>
    <scope>IDENTIFICATION</scope>
</reference>
<dbReference type="EnsemblProtists" id="EOD16815">
    <property type="protein sequence ID" value="EOD16815"/>
    <property type="gene ID" value="EMIHUDRAFT_436483"/>
</dbReference>
<dbReference type="GeneID" id="17262975"/>
<dbReference type="GO" id="GO:0009507">
    <property type="term" value="C:chloroplast"/>
    <property type="evidence" value="ECO:0007669"/>
    <property type="project" value="UniProtKB-SubCell"/>
</dbReference>
<reference evidence="5" key="1">
    <citation type="journal article" date="2013" name="Nature">
        <title>Pan genome of the phytoplankton Emiliania underpins its global distribution.</title>
        <authorList>
            <person name="Read B.A."/>
            <person name="Kegel J."/>
            <person name="Klute M.J."/>
            <person name="Kuo A."/>
            <person name="Lefebvre S.C."/>
            <person name="Maumus F."/>
            <person name="Mayer C."/>
            <person name="Miller J."/>
            <person name="Monier A."/>
            <person name="Salamov A."/>
            <person name="Young J."/>
            <person name="Aguilar M."/>
            <person name="Claverie J.M."/>
            <person name="Frickenhaus S."/>
            <person name="Gonzalez K."/>
            <person name="Herman E.K."/>
            <person name="Lin Y.C."/>
            <person name="Napier J."/>
            <person name="Ogata H."/>
            <person name="Sarno A.F."/>
            <person name="Shmutz J."/>
            <person name="Schroeder D."/>
            <person name="de Vargas C."/>
            <person name="Verret F."/>
            <person name="von Dassow P."/>
            <person name="Valentin K."/>
            <person name="Van de Peer Y."/>
            <person name="Wheeler G."/>
            <person name="Dacks J.B."/>
            <person name="Delwiche C.F."/>
            <person name="Dyhrman S.T."/>
            <person name="Glockner G."/>
            <person name="John U."/>
            <person name="Richards T."/>
            <person name="Worden A.Z."/>
            <person name="Zhang X."/>
            <person name="Grigoriev I.V."/>
            <person name="Allen A.E."/>
            <person name="Bidle K."/>
            <person name="Borodovsky M."/>
            <person name="Bowler C."/>
            <person name="Brownlee C."/>
            <person name="Cock J.M."/>
            <person name="Elias M."/>
            <person name="Gladyshev V.N."/>
            <person name="Groth M."/>
            <person name="Guda C."/>
            <person name="Hadaegh A."/>
            <person name="Iglesias-Rodriguez M.D."/>
            <person name="Jenkins J."/>
            <person name="Jones B.M."/>
            <person name="Lawson T."/>
            <person name="Leese F."/>
            <person name="Lindquist E."/>
            <person name="Lobanov A."/>
            <person name="Lomsadze A."/>
            <person name="Malik S.B."/>
            <person name="Marsh M.E."/>
            <person name="Mackinder L."/>
            <person name="Mock T."/>
            <person name="Mueller-Roeber B."/>
            <person name="Pagarete A."/>
            <person name="Parker M."/>
            <person name="Probert I."/>
            <person name="Quesneville H."/>
            <person name="Raines C."/>
            <person name="Rensing S.A."/>
            <person name="Riano-Pachon D.M."/>
            <person name="Richier S."/>
            <person name="Rokitta S."/>
            <person name="Shiraiwa Y."/>
            <person name="Soanes D.M."/>
            <person name="van der Giezen M."/>
            <person name="Wahlund T.M."/>
            <person name="Williams B."/>
            <person name="Wilson W."/>
            <person name="Wolfe G."/>
            <person name="Wurch L.L."/>
        </authorList>
    </citation>
    <scope>NUCLEOTIDE SEQUENCE</scope>
</reference>
<dbReference type="InterPro" id="IPR007378">
    <property type="entry name" value="Tic22-like"/>
</dbReference>
<evidence type="ECO:0000313" key="5">
    <source>
        <dbReference type="Proteomes" id="UP000013827"/>
    </source>
</evidence>
<keyword evidence="2" id="KW-0150">Chloroplast</keyword>
<dbReference type="HOGENOM" id="CLU_941446_0_0_1"/>
<evidence type="ECO:0000256" key="2">
    <source>
        <dbReference type="ARBA" id="ARBA00022528"/>
    </source>
</evidence>
<accession>A0A0D3IZY0</accession>
<dbReference type="PROSITE" id="PS51318">
    <property type="entry name" value="TAT"/>
    <property type="match status" value="1"/>
</dbReference>
<proteinExistence type="predicted"/>
<name>A0A0D3IZY0_EMIH1</name>
<evidence type="ECO:0000256" key="3">
    <source>
        <dbReference type="ARBA" id="ARBA00022640"/>
    </source>
</evidence>
<protein>
    <submittedName>
        <fullName evidence="4">Uncharacterized protein</fullName>
    </submittedName>
</protein>
<dbReference type="Pfam" id="PF04278">
    <property type="entry name" value="Tic22"/>
    <property type="match status" value="1"/>
</dbReference>
<comment type="subcellular location">
    <subcellularLocation>
        <location evidence="1">Plastid</location>
        <location evidence="1">Chloroplast</location>
    </subcellularLocation>
</comment>
<evidence type="ECO:0000313" key="4">
    <source>
        <dbReference type="EnsemblProtists" id="EOD16815"/>
    </source>
</evidence>
<dbReference type="Gene3D" id="3.40.1350.100">
    <property type="match status" value="1"/>
</dbReference>
<organism evidence="4 5">
    <name type="scientific">Emiliania huxleyi (strain CCMP1516)</name>
    <dbReference type="NCBI Taxonomy" id="280463"/>
    <lineage>
        <taxon>Eukaryota</taxon>
        <taxon>Haptista</taxon>
        <taxon>Haptophyta</taxon>
        <taxon>Prymnesiophyceae</taxon>
        <taxon>Isochrysidales</taxon>
        <taxon>Noelaerhabdaceae</taxon>
        <taxon>Emiliania</taxon>
    </lineage>
</organism>
<keyword evidence="5" id="KW-1185">Reference proteome</keyword>
<dbReference type="RefSeq" id="XP_005769244.1">
    <property type="nucleotide sequence ID" value="XM_005769187.1"/>
</dbReference>
<dbReference type="PANTHER" id="PTHR33926">
    <property type="entry name" value="PROTEIN TIC 22, CHLOROPLASTIC"/>
    <property type="match status" value="1"/>
</dbReference>
<dbReference type="InterPro" id="IPR006311">
    <property type="entry name" value="TAT_signal"/>
</dbReference>
<dbReference type="AlphaFoldDB" id="A0A0D3IZY0"/>
<dbReference type="KEGG" id="ehx:EMIHUDRAFT_436483"/>
<evidence type="ECO:0000256" key="1">
    <source>
        <dbReference type="ARBA" id="ARBA00004229"/>
    </source>
</evidence>
<dbReference type="GO" id="GO:0015031">
    <property type="term" value="P:protein transport"/>
    <property type="evidence" value="ECO:0007669"/>
    <property type="project" value="InterPro"/>
</dbReference>
<dbReference type="Proteomes" id="UP000013827">
    <property type="component" value="Unassembled WGS sequence"/>
</dbReference>
<dbReference type="PaxDb" id="2903-EOD16815"/>
<keyword evidence="3" id="KW-0934">Plastid</keyword>